<evidence type="ECO:0000256" key="1">
    <source>
        <dbReference type="SAM" id="MobiDB-lite"/>
    </source>
</evidence>
<sequence length="54" mass="5854">MTEQRDTRQVTLGPYEGILPTPQEPNSEGEFHPGAGGDEEEEEATGANELTLPQ</sequence>
<accession>A0A9P5KXL4</accession>
<protein>
    <submittedName>
        <fullName evidence="2">Uncharacterized protein</fullName>
    </submittedName>
</protein>
<evidence type="ECO:0000313" key="3">
    <source>
        <dbReference type="Proteomes" id="UP000701341"/>
    </source>
</evidence>
<dbReference type="Proteomes" id="UP000701341">
    <property type="component" value="Unassembled WGS sequence"/>
</dbReference>
<gene>
    <name evidence="2" type="ORF">PCG10_004299</name>
</gene>
<feature type="region of interest" description="Disordered" evidence="1">
    <location>
        <begin position="1"/>
        <end position="54"/>
    </location>
</feature>
<evidence type="ECO:0000313" key="2">
    <source>
        <dbReference type="EMBL" id="KAF7514897.1"/>
    </source>
</evidence>
<comment type="caution">
    <text evidence="2">The sequence shown here is derived from an EMBL/GenBank/DDBJ whole genome shotgun (WGS) entry which is preliminary data.</text>
</comment>
<dbReference type="EMBL" id="JAAOZQ010000236">
    <property type="protein sequence ID" value="KAF7514897.1"/>
    <property type="molecule type" value="Genomic_DNA"/>
</dbReference>
<proteinExistence type="predicted"/>
<name>A0A9P5KXL4_PENCR</name>
<dbReference type="AlphaFoldDB" id="A0A9P5KXL4"/>
<keyword evidence="3" id="KW-1185">Reference proteome</keyword>
<organism evidence="2 3">
    <name type="scientific">Penicillium crustosum</name>
    <name type="common">Blue mold fungus</name>
    <dbReference type="NCBI Taxonomy" id="36656"/>
    <lineage>
        <taxon>Eukaryota</taxon>
        <taxon>Fungi</taxon>
        <taxon>Dikarya</taxon>
        <taxon>Ascomycota</taxon>
        <taxon>Pezizomycotina</taxon>
        <taxon>Eurotiomycetes</taxon>
        <taxon>Eurotiomycetidae</taxon>
        <taxon>Eurotiales</taxon>
        <taxon>Aspergillaceae</taxon>
        <taxon>Penicillium</taxon>
    </lineage>
</organism>
<feature type="compositionally biased region" description="Low complexity" evidence="1">
    <location>
        <begin position="45"/>
        <end position="54"/>
    </location>
</feature>
<feature type="non-terminal residue" evidence="2">
    <location>
        <position position="54"/>
    </location>
</feature>
<reference evidence="2" key="1">
    <citation type="submission" date="2020-02" db="EMBL/GenBank/DDBJ databases">
        <authorList>
            <person name="Lichtner F.J."/>
        </authorList>
    </citation>
    <scope>NUCLEOTIDE SEQUENCE</scope>
    <source>
        <strain evidence="2">G10</strain>
    </source>
</reference>